<feature type="domain" description="Peptidase M24 C-terminal" evidence="6">
    <location>
        <begin position="526"/>
        <end position="585"/>
    </location>
</feature>
<dbReference type="Gene3D" id="3.40.350.10">
    <property type="entry name" value="Creatinase/prolidase N-terminal domain"/>
    <property type="match status" value="2"/>
</dbReference>
<comment type="similarity">
    <text evidence="1">Belongs to the peptidase M24B family.</text>
</comment>
<reference evidence="7 8" key="1">
    <citation type="submission" date="2020-07" db="EMBL/GenBank/DDBJ databases">
        <title>Complete genome sequence for Sandaracinobacter sp. M6.</title>
        <authorList>
            <person name="Tang Y."/>
            <person name="Liu Q."/>
            <person name="Guo Z."/>
            <person name="Lei P."/>
            <person name="Huang B."/>
        </authorList>
    </citation>
    <scope>NUCLEOTIDE SEQUENCE [LARGE SCALE GENOMIC DNA]</scope>
    <source>
        <strain evidence="7 8">M6</strain>
    </source>
</reference>
<evidence type="ECO:0000256" key="1">
    <source>
        <dbReference type="ARBA" id="ARBA00008766"/>
    </source>
</evidence>
<dbReference type="InterPro" id="IPR050422">
    <property type="entry name" value="X-Pro_aminopeptidase_P"/>
</dbReference>
<feature type="domain" description="Creatinase N-terminal" evidence="5">
    <location>
        <begin position="4"/>
        <end position="133"/>
    </location>
</feature>
<dbReference type="Pfam" id="PF01321">
    <property type="entry name" value="Creatinase_N"/>
    <property type="match status" value="1"/>
</dbReference>
<evidence type="ECO:0000313" key="8">
    <source>
        <dbReference type="Proteomes" id="UP000515292"/>
    </source>
</evidence>
<dbReference type="AlphaFoldDB" id="A0A7G5IH49"/>
<dbReference type="GO" id="GO:0005737">
    <property type="term" value="C:cytoplasm"/>
    <property type="evidence" value="ECO:0007669"/>
    <property type="project" value="UniProtKB-ARBA"/>
</dbReference>
<gene>
    <name evidence="7" type="ORF">H3309_15515</name>
</gene>
<feature type="domain" description="Peptidase M24" evidence="4">
    <location>
        <begin position="303"/>
        <end position="521"/>
    </location>
</feature>
<name>A0A7G5IH49_9SPHN</name>
<dbReference type="Proteomes" id="UP000515292">
    <property type="component" value="Chromosome"/>
</dbReference>
<protein>
    <submittedName>
        <fullName evidence="7">Aminopeptidase P family protein</fullName>
    </submittedName>
</protein>
<dbReference type="InterPro" id="IPR032416">
    <property type="entry name" value="Peptidase_M24_C"/>
</dbReference>
<evidence type="ECO:0000256" key="3">
    <source>
        <dbReference type="ARBA" id="ARBA00022801"/>
    </source>
</evidence>
<keyword evidence="7" id="KW-0031">Aminopeptidase</keyword>
<evidence type="ECO:0000259" key="5">
    <source>
        <dbReference type="Pfam" id="PF01321"/>
    </source>
</evidence>
<dbReference type="InterPro" id="IPR029149">
    <property type="entry name" value="Creatin/AminoP/Spt16_N"/>
</dbReference>
<keyword evidence="3" id="KW-0378">Hydrolase</keyword>
<dbReference type="Pfam" id="PF00557">
    <property type="entry name" value="Peptidase_M24"/>
    <property type="match status" value="1"/>
</dbReference>
<sequence length="593" mass="63249">MTPLARLRAELARRHLAGFVIPISDEHMSEYVGAYAQRLAFLTGFLGSAGSAAVTQRDAAMFVDGRYTLQVRTQVDGGLYEYRSVPAEPLIPWLAAHAHPGDRIGFDPWLHTRPWASEARAALAAVGATLVAVESNPIDAIWPDQPAPSTAPILVHDTLFAGETSAAKRAALAQTLRSLGADATVIAPLDSVAWLFNIRGSDVARTPVPRAFALLRADATATLFTDPAKLTPEVLAHLGPEVATAPYTALADALRSLAGQTVAADPATCVAAIFGALEGATILETRDLCALPKARKNPTEIEGTRAAHVRDGLALTRFLHWFDREAPNGQLDELIAQDKLESVRRESNLLKDLSFDSISAFGPNGAGPHYKSSPASNRRIAGDSLYLIDSGGQYPDGTTDVTRTLAVGSPSAEMRDRFTRVLKGHIALATARFPRGTRGIQLDTFARQFLWAAGLDYAHGTGHGVGSFLAVHEGPARIASAPGANGIDEPLAPGMILSNEPGFYQDGDYGIRIENLVLVTDHGDGTLGFETLTLAPIDTRLIDLSLMTDAELAWLNAYHARVADTHLPHLDPDAAQWLRAATAPLARPLARAA</sequence>
<dbReference type="EMBL" id="CP059851">
    <property type="protein sequence ID" value="QMW22691.1"/>
    <property type="molecule type" value="Genomic_DNA"/>
</dbReference>
<dbReference type="PANTHER" id="PTHR43763:SF6">
    <property type="entry name" value="XAA-PRO AMINOPEPTIDASE 1"/>
    <property type="match status" value="1"/>
</dbReference>
<dbReference type="RefSeq" id="WP_182295819.1">
    <property type="nucleotide sequence ID" value="NZ_CP059851.1"/>
</dbReference>
<accession>A0A7G5IH49</accession>
<dbReference type="CDD" id="cd01085">
    <property type="entry name" value="APP"/>
    <property type="match status" value="1"/>
</dbReference>
<dbReference type="PANTHER" id="PTHR43763">
    <property type="entry name" value="XAA-PRO AMINOPEPTIDASE 1"/>
    <property type="match status" value="1"/>
</dbReference>
<evidence type="ECO:0000256" key="2">
    <source>
        <dbReference type="ARBA" id="ARBA00022723"/>
    </source>
</evidence>
<dbReference type="Pfam" id="PF16189">
    <property type="entry name" value="Creatinase_N_2"/>
    <property type="match status" value="1"/>
</dbReference>
<keyword evidence="7" id="KW-0645">Protease</keyword>
<dbReference type="GO" id="GO:0070006">
    <property type="term" value="F:metalloaminopeptidase activity"/>
    <property type="evidence" value="ECO:0007669"/>
    <property type="project" value="InterPro"/>
</dbReference>
<dbReference type="InterPro" id="IPR000587">
    <property type="entry name" value="Creatinase_N"/>
</dbReference>
<keyword evidence="2" id="KW-0479">Metal-binding</keyword>
<dbReference type="SUPFAM" id="SSF53092">
    <property type="entry name" value="Creatinase/prolidase N-terminal domain"/>
    <property type="match status" value="1"/>
</dbReference>
<dbReference type="GO" id="GO:0046872">
    <property type="term" value="F:metal ion binding"/>
    <property type="evidence" value="ECO:0007669"/>
    <property type="project" value="UniProtKB-KW"/>
</dbReference>
<dbReference type="Gene3D" id="3.90.230.10">
    <property type="entry name" value="Creatinase/methionine aminopeptidase superfamily"/>
    <property type="match status" value="1"/>
</dbReference>
<evidence type="ECO:0000259" key="4">
    <source>
        <dbReference type="Pfam" id="PF00557"/>
    </source>
</evidence>
<dbReference type="InterPro" id="IPR033740">
    <property type="entry name" value="Pept_M24B"/>
</dbReference>
<evidence type="ECO:0000313" key="7">
    <source>
        <dbReference type="EMBL" id="QMW22691.1"/>
    </source>
</evidence>
<dbReference type="KEGG" id="sand:H3309_15515"/>
<keyword evidence="8" id="KW-1185">Reference proteome</keyword>
<dbReference type="InterPro" id="IPR036005">
    <property type="entry name" value="Creatinase/aminopeptidase-like"/>
</dbReference>
<dbReference type="InterPro" id="IPR000994">
    <property type="entry name" value="Pept_M24"/>
</dbReference>
<evidence type="ECO:0000259" key="6">
    <source>
        <dbReference type="Pfam" id="PF16188"/>
    </source>
</evidence>
<proteinExistence type="inferred from homology"/>
<dbReference type="Pfam" id="PF16188">
    <property type="entry name" value="Peptidase_M24_C"/>
    <property type="match status" value="1"/>
</dbReference>
<organism evidence="7 8">
    <name type="scientific">Sandaracinobacteroides saxicola</name>
    <dbReference type="NCBI Taxonomy" id="2759707"/>
    <lineage>
        <taxon>Bacteria</taxon>
        <taxon>Pseudomonadati</taxon>
        <taxon>Pseudomonadota</taxon>
        <taxon>Alphaproteobacteria</taxon>
        <taxon>Sphingomonadales</taxon>
        <taxon>Sphingosinicellaceae</taxon>
        <taxon>Sandaracinobacteroides</taxon>
    </lineage>
</organism>
<dbReference type="SUPFAM" id="SSF55920">
    <property type="entry name" value="Creatinase/aminopeptidase"/>
    <property type="match status" value="1"/>
</dbReference>
<dbReference type="FunFam" id="3.90.230.10:FF:000009">
    <property type="entry name" value="xaa-Pro aminopeptidase 2"/>
    <property type="match status" value="1"/>
</dbReference>